<dbReference type="EMBL" id="CP159872">
    <property type="protein sequence ID" value="XCM79971.1"/>
    <property type="molecule type" value="Genomic_DNA"/>
</dbReference>
<evidence type="ECO:0000313" key="2">
    <source>
        <dbReference type="EMBL" id="XCM79971.1"/>
    </source>
</evidence>
<organism evidence="2">
    <name type="scientific">Kitasatospora camelliae</name>
    <dbReference type="NCBI Taxonomy" id="3156397"/>
    <lineage>
        <taxon>Bacteria</taxon>
        <taxon>Bacillati</taxon>
        <taxon>Actinomycetota</taxon>
        <taxon>Actinomycetes</taxon>
        <taxon>Kitasatosporales</taxon>
        <taxon>Streptomycetaceae</taxon>
        <taxon>Kitasatospora</taxon>
    </lineage>
</organism>
<feature type="compositionally biased region" description="Pro residues" evidence="1">
    <location>
        <begin position="51"/>
        <end position="62"/>
    </location>
</feature>
<feature type="compositionally biased region" description="Pro residues" evidence="1">
    <location>
        <begin position="69"/>
        <end position="94"/>
    </location>
</feature>
<evidence type="ECO:0008006" key="3">
    <source>
        <dbReference type="Google" id="ProtNLM"/>
    </source>
</evidence>
<dbReference type="AlphaFoldDB" id="A0AAU8JVR0"/>
<feature type="compositionally biased region" description="Pro residues" evidence="1">
    <location>
        <begin position="1"/>
        <end position="10"/>
    </location>
</feature>
<feature type="region of interest" description="Disordered" evidence="1">
    <location>
        <begin position="1"/>
        <end position="96"/>
    </location>
</feature>
<feature type="compositionally biased region" description="Pro residues" evidence="1">
    <location>
        <begin position="16"/>
        <end position="28"/>
    </location>
</feature>
<accession>A0AAU8JVR0</accession>
<reference evidence="2" key="1">
    <citation type="submission" date="2024-06" db="EMBL/GenBank/DDBJ databases">
        <title>The genome sequences of Kitasatospora sp. strain HUAS MG31.</title>
        <authorList>
            <person name="Mo P."/>
        </authorList>
    </citation>
    <scope>NUCLEOTIDE SEQUENCE</scope>
    <source>
        <strain evidence="2">HUAS MG31</strain>
    </source>
</reference>
<dbReference type="InterPro" id="IPR027268">
    <property type="entry name" value="Peptidase_M4/M1_CTD_sf"/>
</dbReference>
<evidence type="ECO:0000256" key="1">
    <source>
        <dbReference type="SAM" id="MobiDB-lite"/>
    </source>
</evidence>
<gene>
    <name evidence="2" type="ORF">ABWK59_14120</name>
</gene>
<dbReference type="Gene3D" id="1.10.390.10">
    <property type="entry name" value="Neutral Protease Domain 2"/>
    <property type="match status" value="1"/>
</dbReference>
<sequence length="538" mass="57762">MSFPPPPTAPGGPSQPAQPPFGAPPGPGAPGAQPFPQQQPPFGAPPFGAAPQPPGQQPPYGAPPFGAAPQPPYAGPFGGPQPPYGAPDPYGPPPERPRRLGLKVLVGVGGTILGLTALVGGLVVYKLASNPGPEPLTPAASPWQTLADGLTSALAAKDEEAFLRRFKGDEVREQQRKVFRNLVKIPWEQASWEASVPDSNHRIQVVFVHQIKGADVKPVGETYSWTVEPGDTAPWITGVGGYQGIDGKVSQSSYYPAPWDVYDNLAVENRDSLVIVADQSQAGEVKRDADTLAQAARDDLAAWRKNAPTTAPGKQAAGGFFVVLEKRREVYNKLYAGEGKVNDSLEAGVNLSVPAYAPTEPGKRETGGSRIVMDTSLSRFTMDDWKLGVTDIGRHEMGHAIVAPLRSSPGYSAGSRGTQSWVAEGFAEYMATRGKDDIAKQEAQATLKGYTFDGRLPEELTFYSKESKDRSAHYVLGGMALRYMGQKYGEAKVFAFVAAHYNEPDKLREQITEATGLSQEQFEKEWSAWVRSSVPGIR</sequence>
<dbReference type="RefSeq" id="WP_354640932.1">
    <property type="nucleotide sequence ID" value="NZ_CP159872.1"/>
</dbReference>
<proteinExistence type="predicted"/>
<name>A0AAU8JVR0_9ACTN</name>
<protein>
    <recommendedName>
        <fullName evidence="3">Peptidase MA-like domain-containing protein</fullName>
    </recommendedName>
</protein>
<dbReference type="KEGG" id="kcm:ABWK59_14120"/>